<protein>
    <submittedName>
        <fullName evidence="2">DUF5665 domain-containing protein</fullName>
    </submittedName>
</protein>
<sequence length="116" mass="12736">MLKQSPSRETESMPTTTTIHSLNAKLDQLALKLEAGEIAEYVRLASNPRRLLFRNLLAGIARGVGYAIGATVFLAILVYMLKMIGALNLPIIGDFIAEIVKIVQTQLQIDGYTGYQ</sequence>
<proteinExistence type="predicted"/>
<evidence type="ECO:0000256" key="1">
    <source>
        <dbReference type="SAM" id="Phobius"/>
    </source>
</evidence>
<dbReference type="InterPro" id="IPR043723">
    <property type="entry name" value="DUF5665"/>
</dbReference>
<feature type="transmembrane region" description="Helical" evidence="1">
    <location>
        <begin position="56"/>
        <end position="81"/>
    </location>
</feature>
<keyword evidence="1" id="KW-0472">Membrane</keyword>
<dbReference type="RefSeq" id="WP_379895436.1">
    <property type="nucleotide sequence ID" value="NZ_CBCSCT010000025.1"/>
</dbReference>
<dbReference type="EMBL" id="JBHSQV010000174">
    <property type="protein sequence ID" value="MFC5987999.1"/>
    <property type="molecule type" value="Genomic_DNA"/>
</dbReference>
<gene>
    <name evidence="2" type="ORF">ACFPXP_16460</name>
</gene>
<organism evidence="2 3">
    <name type="scientific">Marinicrinis lubricantis</name>
    <dbReference type="NCBI Taxonomy" id="2086470"/>
    <lineage>
        <taxon>Bacteria</taxon>
        <taxon>Bacillati</taxon>
        <taxon>Bacillota</taxon>
        <taxon>Bacilli</taxon>
        <taxon>Bacillales</taxon>
        <taxon>Paenibacillaceae</taxon>
    </lineage>
</organism>
<dbReference type="Proteomes" id="UP001596250">
    <property type="component" value="Unassembled WGS sequence"/>
</dbReference>
<evidence type="ECO:0000313" key="2">
    <source>
        <dbReference type="EMBL" id="MFC5987999.1"/>
    </source>
</evidence>
<keyword evidence="1" id="KW-1133">Transmembrane helix</keyword>
<keyword evidence="1" id="KW-0812">Transmembrane</keyword>
<dbReference type="Pfam" id="PF18910">
    <property type="entry name" value="DUF5665"/>
    <property type="match status" value="1"/>
</dbReference>
<reference evidence="3" key="1">
    <citation type="journal article" date="2019" name="Int. J. Syst. Evol. Microbiol.">
        <title>The Global Catalogue of Microorganisms (GCM) 10K type strain sequencing project: providing services to taxonomists for standard genome sequencing and annotation.</title>
        <authorList>
            <consortium name="The Broad Institute Genomics Platform"/>
            <consortium name="The Broad Institute Genome Sequencing Center for Infectious Disease"/>
            <person name="Wu L."/>
            <person name="Ma J."/>
        </authorList>
    </citation>
    <scope>NUCLEOTIDE SEQUENCE [LARGE SCALE GENOMIC DNA]</scope>
    <source>
        <strain evidence="3">CCM 8749</strain>
    </source>
</reference>
<accession>A0ABW1ISM0</accession>
<keyword evidence="3" id="KW-1185">Reference proteome</keyword>
<name>A0ABW1ISM0_9BACL</name>
<comment type="caution">
    <text evidence="2">The sequence shown here is derived from an EMBL/GenBank/DDBJ whole genome shotgun (WGS) entry which is preliminary data.</text>
</comment>
<evidence type="ECO:0000313" key="3">
    <source>
        <dbReference type="Proteomes" id="UP001596250"/>
    </source>
</evidence>